<dbReference type="PANTHER" id="PTHR11510">
    <property type="entry name" value="MYO-INOSITOL-1 PHOSPHATE SYNTHASE"/>
    <property type="match status" value="1"/>
</dbReference>
<reference evidence="18" key="1">
    <citation type="submission" date="2023-04" db="EMBL/GenBank/DDBJ databases">
        <title>Ambrosiozyma monospora NBRC 1965.</title>
        <authorList>
            <person name="Ichikawa N."/>
            <person name="Sato H."/>
            <person name="Tonouchi N."/>
        </authorList>
    </citation>
    <scope>NUCLEOTIDE SEQUENCE</scope>
    <source>
        <strain evidence="18">NBRC 1965</strain>
    </source>
</reference>
<dbReference type="Gene3D" id="3.30.360.10">
    <property type="entry name" value="Dihydrodipicolinate Reductase, domain 2"/>
    <property type="match status" value="1"/>
</dbReference>
<evidence type="ECO:0000256" key="15">
    <source>
        <dbReference type="ARBA" id="ARBA00032949"/>
    </source>
</evidence>
<evidence type="ECO:0000256" key="9">
    <source>
        <dbReference type="ARBA" id="ARBA00022550"/>
    </source>
</evidence>
<dbReference type="GO" id="GO:0004512">
    <property type="term" value="F:inositol-3-phosphate synthase activity"/>
    <property type="evidence" value="ECO:0007669"/>
    <property type="project" value="UniProtKB-EC"/>
</dbReference>
<comment type="caution">
    <text evidence="18">The sequence shown here is derived from an EMBL/GenBank/DDBJ whole genome shotgun (WGS) entry which is preliminary data.</text>
</comment>
<keyword evidence="7" id="KW-0963">Cytoplasm</keyword>
<keyword evidence="12" id="KW-0594">Phospholipid biosynthesis</keyword>
<evidence type="ECO:0000256" key="13">
    <source>
        <dbReference type="ARBA" id="ARBA00023235"/>
    </source>
</evidence>
<comment type="pathway">
    <text evidence="4">Polyol metabolism; myo-inositol biosynthesis; myo-inositol from D-glucose 6-phosphate: step 1/2.</text>
</comment>
<keyword evidence="14" id="KW-1208">Phospholipid metabolism</keyword>
<dbReference type="PIRSF" id="PIRSF015578">
    <property type="entry name" value="Myoinos-ppht_syn"/>
    <property type="match status" value="1"/>
</dbReference>
<evidence type="ECO:0000313" key="18">
    <source>
        <dbReference type="EMBL" id="GME67817.1"/>
    </source>
</evidence>
<evidence type="ECO:0000256" key="3">
    <source>
        <dbReference type="ARBA" id="ARBA00004496"/>
    </source>
</evidence>
<comment type="catalytic activity">
    <reaction evidence="1">
        <text>D-glucose 6-phosphate = 1D-myo-inositol 3-phosphate</text>
        <dbReference type="Rhea" id="RHEA:10716"/>
        <dbReference type="ChEBI" id="CHEBI:58401"/>
        <dbReference type="ChEBI" id="CHEBI:61548"/>
        <dbReference type="EC" id="5.5.1.4"/>
    </reaction>
</comment>
<evidence type="ECO:0000256" key="6">
    <source>
        <dbReference type="ARBA" id="ARBA00012125"/>
    </source>
</evidence>
<protein>
    <recommendedName>
        <fullName evidence="16">Inositol-3-phosphate synthase</fullName>
        <ecNumber evidence="6">5.5.1.4</ecNumber>
    </recommendedName>
    <alternativeName>
        <fullName evidence="15">Myo-inositol 1-phosphate synthase</fullName>
    </alternativeName>
</protein>
<evidence type="ECO:0000313" key="19">
    <source>
        <dbReference type="Proteomes" id="UP001165063"/>
    </source>
</evidence>
<evidence type="ECO:0000256" key="11">
    <source>
        <dbReference type="ARBA" id="ARBA00023098"/>
    </source>
</evidence>
<keyword evidence="9" id="KW-0398">Inositol biosynthesis</keyword>
<dbReference type="InterPro" id="IPR002587">
    <property type="entry name" value="Myo-inos-1-P_Synthase"/>
</dbReference>
<dbReference type="GO" id="GO:0008654">
    <property type="term" value="P:phospholipid biosynthetic process"/>
    <property type="evidence" value="ECO:0007669"/>
    <property type="project" value="UniProtKB-KW"/>
</dbReference>
<dbReference type="InterPro" id="IPR013021">
    <property type="entry name" value="Myo-inos-1-P_Synthase_GAPDH"/>
</dbReference>
<gene>
    <name evidence="18" type="ORF">Amon01_000891500</name>
</gene>
<dbReference type="InterPro" id="IPR036291">
    <property type="entry name" value="NAD(P)-bd_dom_sf"/>
</dbReference>
<evidence type="ECO:0000256" key="5">
    <source>
        <dbReference type="ARBA" id="ARBA00010813"/>
    </source>
</evidence>
<keyword evidence="19" id="KW-1185">Reference proteome</keyword>
<dbReference type="Proteomes" id="UP001165063">
    <property type="component" value="Unassembled WGS sequence"/>
</dbReference>
<dbReference type="GO" id="GO:0005737">
    <property type="term" value="C:cytoplasm"/>
    <property type="evidence" value="ECO:0007669"/>
    <property type="project" value="UniProtKB-SubCell"/>
</dbReference>
<dbReference type="EC" id="5.5.1.4" evidence="6"/>
<dbReference type="Gene3D" id="3.40.50.720">
    <property type="entry name" value="NAD(P)-binding Rossmann-like Domain"/>
    <property type="match status" value="1"/>
</dbReference>
<evidence type="ECO:0000256" key="2">
    <source>
        <dbReference type="ARBA" id="ARBA00001911"/>
    </source>
</evidence>
<dbReference type="OrthoDB" id="2887at2759"/>
<feature type="domain" description="Myo-inositol-1-phosphate synthase GAPDH-like" evidence="17">
    <location>
        <begin position="1"/>
        <end position="112"/>
    </location>
</feature>
<dbReference type="FunFam" id="3.40.50.720:FF:000334">
    <property type="entry name" value="Inositol-3-phosphate synthase"/>
    <property type="match status" value="1"/>
</dbReference>
<keyword evidence="13" id="KW-0413">Isomerase</keyword>
<dbReference type="Pfam" id="PF01658">
    <property type="entry name" value="Inos-1-P_synth"/>
    <property type="match status" value="1"/>
</dbReference>
<dbReference type="GO" id="GO:0006021">
    <property type="term" value="P:inositol biosynthetic process"/>
    <property type="evidence" value="ECO:0007669"/>
    <property type="project" value="UniProtKB-KW"/>
</dbReference>
<keyword evidence="11" id="KW-0443">Lipid metabolism</keyword>
<evidence type="ECO:0000256" key="4">
    <source>
        <dbReference type="ARBA" id="ARBA00005117"/>
    </source>
</evidence>
<evidence type="ECO:0000259" key="17">
    <source>
        <dbReference type="Pfam" id="PF01658"/>
    </source>
</evidence>
<proteinExistence type="inferred from homology"/>
<comment type="subcellular location">
    <subcellularLocation>
        <location evidence="3">Cytoplasm</location>
    </subcellularLocation>
</comment>
<evidence type="ECO:0000256" key="7">
    <source>
        <dbReference type="ARBA" id="ARBA00022490"/>
    </source>
</evidence>
<dbReference type="EMBL" id="BSXU01008984">
    <property type="protein sequence ID" value="GME67817.1"/>
    <property type="molecule type" value="Genomic_DNA"/>
</dbReference>
<evidence type="ECO:0000256" key="12">
    <source>
        <dbReference type="ARBA" id="ARBA00023209"/>
    </source>
</evidence>
<evidence type="ECO:0000256" key="16">
    <source>
        <dbReference type="ARBA" id="ARBA00070063"/>
    </source>
</evidence>
<keyword evidence="10" id="KW-0520">NAD</keyword>
<organism evidence="18 19">
    <name type="scientific">Ambrosiozyma monospora</name>
    <name type="common">Yeast</name>
    <name type="synonym">Endomycopsis monosporus</name>
    <dbReference type="NCBI Taxonomy" id="43982"/>
    <lineage>
        <taxon>Eukaryota</taxon>
        <taxon>Fungi</taxon>
        <taxon>Dikarya</taxon>
        <taxon>Ascomycota</taxon>
        <taxon>Saccharomycotina</taxon>
        <taxon>Pichiomycetes</taxon>
        <taxon>Pichiales</taxon>
        <taxon>Pichiaceae</taxon>
        <taxon>Ambrosiozyma</taxon>
    </lineage>
</organism>
<comment type="cofactor">
    <cofactor evidence="2">
        <name>NAD(+)</name>
        <dbReference type="ChEBI" id="CHEBI:57540"/>
    </cofactor>
</comment>
<name>A0A9W6SV80_AMBMO</name>
<evidence type="ECO:0000256" key="10">
    <source>
        <dbReference type="ARBA" id="ARBA00023027"/>
    </source>
</evidence>
<comment type="similarity">
    <text evidence="5">Belongs to the myo-inositol 1-phosphate synthase family.</text>
</comment>
<sequence length="205" mass="23062">MKSVLAQYLVDAGIKPVSIASYNHLGNNDGYNLSSPRQFRSKEISKASVVDDVIASNHLLYNKKDGNKVDHCIVIKYMPAVGDSKVAMDEYYSELMLGGHNRISLHNVCEDSLLATPLIIDLLIMTEFLSRVTYKKVEANSKAGEYESLYSVLSFLSYWLKAPLTRPGYLAINSLNKQRAGLDNFLRLLIGLEPLDELRFEERLV</sequence>
<dbReference type="SUPFAM" id="SSF51735">
    <property type="entry name" value="NAD(P)-binding Rossmann-fold domains"/>
    <property type="match status" value="1"/>
</dbReference>
<keyword evidence="8" id="KW-0444">Lipid biosynthesis</keyword>
<evidence type="ECO:0000256" key="1">
    <source>
        <dbReference type="ARBA" id="ARBA00000113"/>
    </source>
</evidence>
<evidence type="ECO:0000256" key="8">
    <source>
        <dbReference type="ARBA" id="ARBA00022516"/>
    </source>
</evidence>
<dbReference type="AlphaFoldDB" id="A0A9W6SV80"/>
<accession>A0A9W6SV80</accession>
<evidence type="ECO:0000256" key="14">
    <source>
        <dbReference type="ARBA" id="ARBA00023264"/>
    </source>
</evidence>
<dbReference type="SUPFAM" id="SSF55347">
    <property type="entry name" value="Glyceraldehyde-3-phosphate dehydrogenase-like, C-terminal domain"/>
    <property type="match status" value="1"/>
</dbReference>